<protein>
    <submittedName>
        <fullName evidence="1">Uncharacterized protein</fullName>
    </submittedName>
</protein>
<evidence type="ECO:0000313" key="2">
    <source>
        <dbReference type="Proteomes" id="UP000324222"/>
    </source>
</evidence>
<sequence length="69" mass="7388">MPPPPPPPPAAAAKLELRQRFEKQRAARRCGAAAKSVHDKVTGTIPNLSFLSFTLEAFMLLPLPSVGHG</sequence>
<comment type="caution">
    <text evidence="1">The sequence shown here is derived from an EMBL/GenBank/DDBJ whole genome shotgun (WGS) entry which is preliminary data.</text>
</comment>
<gene>
    <name evidence="1" type="ORF">E2C01_035853</name>
</gene>
<dbReference type="AlphaFoldDB" id="A0A5B7F9K9"/>
<accession>A0A5B7F9K9</accession>
<evidence type="ECO:0000313" key="1">
    <source>
        <dbReference type="EMBL" id="MPC42237.1"/>
    </source>
</evidence>
<proteinExistence type="predicted"/>
<dbReference type="Proteomes" id="UP000324222">
    <property type="component" value="Unassembled WGS sequence"/>
</dbReference>
<keyword evidence="2" id="KW-1185">Reference proteome</keyword>
<name>A0A5B7F9K9_PORTR</name>
<organism evidence="1 2">
    <name type="scientific">Portunus trituberculatus</name>
    <name type="common">Swimming crab</name>
    <name type="synonym">Neptunus trituberculatus</name>
    <dbReference type="NCBI Taxonomy" id="210409"/>
    <lineage>
        <taxon>Eukaryota</taxon>
        <taxon>Metazoa</taxon>
        <taxon>Ecdysozoa</taxon>
        <taxon>Arthropoda</taxon>
        <taxon>Crustacea</taxon>
        <taxon>Multicrustacea</taxon>
        <taxon>Malacostraca</taxon>
        <taxon>Eumalacostraca</taxon>
        <taxon>Eucarida</taxon>
        <taxon>Decapoda</taxon>
        <taxon>Pleocyemata</taxon>
        <taxon>Brachyura</taxon>
        <taxon>Eubrachyura</taxon>
        <taxon>Portunoidea</taxon>
        <taxon>Portunidae</taxon>
        <taxon>Portuninae</taxon>
        <taxon>Portunus</taxon>
    </lineage>
</organism>
<dbReference type="EMBL" id="VSRR010005359">
    <property type="protein sequence ID" value="MPC42237.1"/>
    <property type="molecule type" value="Genomic_DNA"/>
</dbReference>
<reference evidence="1 2" key="1">
    <citation type="submission" date="2019-05" db="EMBL/GenBank/DDBJ databases">
        <title>Another draft genome of Portunus trituberculatus and its Hox gene families provides insights of decapod evolution.</title>
        <authorList>
            <person name="Jeong J.-H."/>
            <person name="Song I."/>
            <person name="Kim S."/>
            <person name="Choi T."/>
            <person name="Kim D."/>
            <person name="Ryu S."/>
            <person name="Kim W."/>
        </authorList>
    </citation>
    <scope>NUCLEOTIDE SEQUENCE [LARGE SCALE GENOMIC DNA]</scope>
    <source>
        <tissue evidence="1">Muscle</tissue>
    </source>
</reference>